<dbReference type="InterPro" id="IPR040525">
    <property type="entry name" value="UGGT_TRXL_4"/>
</dbReference>
<dbReference type="InterPro" id="IPR009448">
    <property type="entry name" value="UDP-g_GGtrans"/>
</dbReference>
<comment type="caution">
    <text evidence="2">The sequence shown here is derived from an EMBL/GenBank/DDBJ whole genome shotgun (WGS) entry which is preliminary data.</text>
</comment>
<dbReference type="GO" id="GO:0036503">
    <property type="term" value="P:ERAD pathway"/>
    <property type="evidence" value="ECO:0007669"/>
    <property type="project" value="TreeGrafter"/>
</dbReference>
<dbReference type="Proteomes" id="UP001058974">
    <property type="component" value="Chromosome 1"/>
</dbReference>
<sequence length="289" mass="32320">MEDFELSEDIVTVKEEGEGSGAVKEETAQTVVVIEHWSIPTHWSLVLSFGLFLSNAAMDDLKPVTHLFAVDITLASGIKLLCQGFNYLIEGSKDARVGLLFSGNHTTNLFSLLFVKLLYECMVLCTHKKNALNFLDQLSSVYLQKYILTSPVGVDGTQAFIDEICKLAESNGLPYESFRSSLSEFSADEVKSHLSEAEKFLSTALGSESGVNVIFTNGRVTCPIDEGTFLSVDLHLLESIELKKRTKHIVEIIEEVKWEDVDPDMLTRFHFIFTPSLMSCGYYVMSRYN</sequence>
<dbReference type="GO" id="GO:0005783">
    <property type="term" value="C:endoplasmic reticulum"/>
    <property type="evidence" value="ECO:0007669"/>
    <property type="project" value="TreeGrafter"/>
</dbReference>
<organism evidence="2 3">
    <name type="scientific">Pisum sativum</name>
    <name type="common">Garden pea</name>
    <name type="synonym">Lathyrus oleraceus</name>
    <dbReference type="NCBI Taxonomy" id="3888"/>
    <lineage>
        <taxon>Eukaryota</taxon>
        <taxon>Viridiplantae</taxon>
        <taxon>Streptophyta</taxon>
        <taxon>Embryophyta</taxon>
        <taxon>Tracheophyta</taxon>
        <taxon>Spermatophyta</taxon>
        <taxon>Magnoliopsida</taxon>
        <taxon>eudicotyledons</taxon>
        <taxon>Gunneridae</taxon>
        <taxon>Pentapetalae</taxon>
        <taxon>rosids</taxon>
        <taxon>fabids</taxon>
        <taxon>Fabales</taxon>
        <taxon>Fabaceae</taxon>
        <taxon>Papilionoideae</taxon>
        <taxon>50 kb inversion clade</taxon>
        <taxon>NPAAA clade</taxon>
        <taxon>Hologalegina</taxon>
        <taxon>IRL clade</taxon>
        <taxon>Fabeae</taxon>
        <taxon>Lathyrus</taxon>
    </lineage>
</organism>
<keyword evidence="3" id="KW-1185">Reference proteome</keyword>
<evidence type="ECO:0000313" key="2">
    <source>
        <dbReference type="EMBL" id="KAI5442297.1"/>
    </source>
</evidence>
<accession>A0A9D5BET3</accession>
<dbReference type="PANTHER" id="PTHR11226">
    <property type="entry name" value="UDP-GLUCOSE GLYCOPROTEIN:GLUCOSYLTRANSFERASE"/>
    <property type="match status" value="1"/>
</dbReference>
<dbReference type="GO" id="GO:0003980">
    <property type="term" value="F:UDP-glucose:glycoprotein glucosyltransferase activity"/>
    <property type="evidence" value="ECO:0007669"/>
    <property type="project" value="InterPro"/>
</dbReference>
<proteinExistence type="predicted"/>
<dbReference type="PANTHER" id="PTHR11226:SF0">
    <property type="entry name" value="UDP-GLUCOSE:GLYCOPROTEIN GLUCOSYLTRANSFERASE"/>
    <property type="match status" value="1"/>
</dbReference>
<dbReference type="GO" id="GO:0018279">
    <property type="term" value="P:protein N-linked glycosylation via asparagine"/>
    <property type="evidence" value="ECO:0007669"/>
    <property type="project" value="TreeGrafter"/>
</dbReference>
<gene>
    <name evidence="2" type="ORF">KIW84_011389</name>
</gene>
<dbReference type="AlphaFoldDB" id="A0A9D5BET3"/>
<protein>
    <recommendedName>
        <fullName evidence="1">UDP-glucose:glycoprotein glucosyltransferase thioredoxin-like domain-containing protein</fullName>
    </recommendedName>
</protein>
<reference evidence="2 3" key="1">
    <citation type="journal article" date="2022" name="Nat. Genet.">
        <title>Improved pea reference genome and pan-genome highlight genomic features and evolutionary characteristics.</title>
        <authorList>
            <person name="Yang T."/>
            <person name="Liu R."/>
            <person name="Luo Y."/>
            <person name="Hu S."/>
            <person name="Wang D."/>
            <person name="Wang C."/>
            <person name="Pandey M.K."/>
            <person name="Ge S."/>
            <person name="Xu Q."/>
            <person name="Li N."/>
            <person name="Li G."/>
            <person name="Huang Y."/>
            <person name="Saxena R.K."/>
            <person name="Ji Y."/>
            <person name="Li M."/>
            <person name="Yan X."/>
            <person name="He Y."/>
            <person name="Liu Y."/>
            <person name="Wang X."/>
            <person name="Xiang C."/>
            <person name="Varshney R.K."/>
            <person name="Ding H."/>
            <person name="Gao S."/>
            <person name="Zong X."/>
        </authorList>
    </citation>
    <scope>NUCLEOTIDE SEQUENCE [LARGE SCALE GENOMIC DNA]</scope>
    <source>
        <strain evidence="2 3">cv. Zhongwan 6</strain>
    </source>
</reference>
<name>A0A9D5BET3_PEA</name>
<dbReference type="GO" id="GO:0051082">
    <property type="term" value="F:unfolded protein binding"/>
    <property type="evidence" value="ECO:0007669"/>
    <property type="project" value="TreeGrafter"/>
</dbReference>
<evidence type="ECO:0000313" key="3">
    <source>
        <dbReference type="Proteomes" id="UP001058974"/>
    </source>
</evidence>
<evidence type="ECO:0000259" key="1">
    <source>
        <dbReference type="Pfam" id="PF18403"/>
    </source>
</evidence>
<dbReference type="EMBL" id="JAMSHJ010000001">
    <property type="protein sequence ID" value="KAI5442297.1"/>
    <property type="molecule type" value="Genomic_DNA"/>
</dbReference>
<dbReference type="Gramene" id="Psat01G0138900-T1">
    <property type="protein sequence ID" value="KAI5442297.1"/>
    <property type="gene ID" value="KIW84_011389"/>
</dbReference>
<dbReference type="Pfam" id="PF18403">
    <property type="entry name" value="Thioredoxin_15"/>
    <property type="match status" value="1"/>
</dbReference>
<feature type="domain" description="UDP-glucose:glycoprotein glucosyltransferase thioredoxin-like" evidence="1">
    <location>
        <begin position="55"/>
        <end position="266"/>
    </location>
</feature>